<keyword evidence="4" id="KW-1185">Reference proteome</keyword>
<dbReference type="InterPro" id="IPR038765">
    <property type="entry name" value="Papain-like_cys_pep_sf"/>
</dbReference>
<evidence type="ECO:0000313" key="4">
    <source>
        <dbReference type="Proteomes" id="UP000825381"/>
    </source>
</evidence>
<dbReference type="Pfam" id="PF01841">
    <property type="entry name" value="Transglut_core"/>
    <property type="match status" value="1"/>
</dbReference>
<dbReference type="EMBL" id="CP080429">
    <property type="protein sequence ID" value="QYJ67681.1"/>
    <property type="molecule type" value="Genomic_DNA"/>
</dbReference>
<dbReference type="InterPro" id="IPR052557">
    <property type="entry name" value="CAP/Cytokinesis_protein"/>
</dbReference>
<accession>A0ABX8V4C2</accession>
<feature type="signal peptide" evidence="1">
    <location>
        <begin position="1"/>
        <end position="19"/>
    </location>
</feature>
<evidence type="ECO:0000256" key="1">
    <source>
        <dbReference type="SAM" id="SignalP"/>
    </source>
</evidence>
<dbReference type="SUPFAM" id="SSF54001">
    <property type="entry name" value="Cysteine proteinases"/>
    <property type="match status" value="1"/>
</dbReference>
<dbReference type="RefSeq" id="WP_220640026.1">
    <property type="nucleotide sequence ID" value="NZ_CP080429.1"/>
</dbReference>
<dbReference type="Gene3D" id="3.10.620.30">
    <property type="match status" value="1"/>
</dbReference>
<feature type="domain" description="Transglutaminase-like" evidence="2">
    <location>
        <begin position="107"/>
        <end position="174"/>
    </location>
</feature>
<dbReference type="PANTHER" id="PTHR46333">
    <property type="entry name" value="CYTOKINESIS PROTEIN 3"/>
    <property type="match status" value="1"/>
</dbReference>
<dbReference type="Proteomes" id="UP000825381">
    <property type="component" value="Chromosome"/>
</dbReference>
<gene>
    <name evidence="3" type="ORF">K1I41_08995</name>
</gene>
<evidence type="ECO:0000313" key="3">
    <source>
        <dbReference type="EMBL" id="QYJ67681.1"/>
    </source>
</evidence>
<dbReference type="InterPro" id="IPR002931">
    <property type="entry name" value="Transglutaminase-like"/>
</dbReference>
<proteinExistence type="predicted"/>
<evidence type="ECO:0000259" key="2">
    <source>
        <dbReference type="SMART" id="SM00460"/>
    </source>
</evidence>
<feature type="chain" id="PRO_5045423895" description="Transglutaminase-like domain-containing protein" evidence="1">
    <location>
        <begin position="20"/>
        <end position="321"/>
    </location>
</feature>
<dbReference type="PANTHER" id="PTHR46333:SF2">
    <property type="entry name" value="CYTOKINESIS PROTEIN 3"/>
    <property type="match status" value="1"/>
</dbReference>
<reference evidence="3 4" key="1">
    <citation type="submission" date="2021-07" db="EMBL/GenBank/DDBJ databases">
        <title>Flavobacterium WSW3-B6 sp.nov, isolated from seaweed.</title>
        <authorList>
            <person name="Muhammad N."/>
            <person name="Ho H."/>
            <person name="Lee Y.-J."/>
            <person name="Nguyen T."/>
            <person name="Ho J."/>
            <person name="Kim S.-G."/>
        </authorList>
    </citation>
    <scope>NUCLEOTIDE SEQUENCE [LARGE SCALE GENOMIC DNA]</scope>
    <source>
        <strain evidence="3 4">WSW3-B6</strain>
    </source>
</reference>
<name>A0ABX8V4C2_9FLAO</name>
<dbReference type="SMART" id="SM00460">
    <property type="entry name" value="TGc"/>
    <property type="match status" value="1"/>
</dbReference>
<organism evidence="3 4">
    <name type="scientific">Flavobacterium litorale</name>
    <dbReference type="NCBI Taxonomy" id="2856519"/>
    <lineage>
        <taxon>Bacteria</taxon>
        <taxon>Pseudomonadati</taxon>
        <taxon>Bacteroidota</taxon>
        <taxon>Flavobacteriia</taxon>
        <taxon>Flavobacteriales</taxon>
        <taxon>Flavobacteriaceae</taxon>
        <taxon>Flavobacterium</taxon>
    </lineage>
</organism>
<keyword evidence="1" id="KW-0732">Signal</keyword>
<sequence>MKKLLFTLLLLLFISNTFAQDYQKVDATVKKYPRSFTNANRLAERINNDFTREDEKARAIFTWIALNIRYDLASVGKAQKRVGFSYSSEEERIAKQQKMKDDLANTTLHSKKGVCQGYSTLFMILAEKVGLEAVLISGTAKSHPSHIGRFPDITDHAWNAVKINNEWKLVDVTWGAGAVIGNTQKFEFRFNDKYFLTDPEVFVLNHYPDNDTWLFANTTKKQFAQLPLYYGNYHMGGYELLTPTTGIFTPKQGTLKVKIKNVKPTDEIAYVFVENKQFKLVEPTFNNGIAEFEVPLTATSLGILTIYINEKSVLSYKINKS</sequence>
<protein>
    <recommendedName>
        <fullName evidence="2">Transglutaminase-like domain-containing protein</fullName>
    </recommendedName>
</protein>